<dbReference type="Pfam" id="PF07451">
    <property type="entry name" value="SpoVAD"/>
    <property type="match status" value="1"/>
</dbReference>
<dbReference type="EMBL" id="CP003108">
    <property type="protein sequence ID" value="AET66749.1"/>
    <property type="molecule type" value="Genomic_DNA"/>
</dbReference>
<reference evidence="1 2" key="2">
    <citation type="journal article" date="2012" name="J. Bacteriol.">
        <title>Complete genome sequences of Desulfosporosinus orientis DSM765T, Desulfosporosinus youngiae DSM17734T, Desulfosporosinus meridiei DSM13257T, and Desulfosporosinus acidiphilus DSM22704T.</title>
        <authorList>
            <person name="Pester M."/>
            <person name="Brambilla E."/>
            <person name="Alazard D."/>
            <person name="Rattei T."/>
            <person name="Weinmaier T."/>
            <person name="Han J."/>
            <person name="Lucas S."/>
            <person name="Lapidus A."/>
            <person name="Cheng J.F."/>
            <person name="Goodwin L."/>
            <person name="Pitluck S."/>
            <person name="Peters L."/>
            <person name="Ovchinnikova G."/>
            <person name="Teshima H."/>
            <person name="Detter J.C."/>
            <person name="Han C.S."/>
            <person name="Tapia R."/>
            <person name="Land M.L."/>
            <person name="Hauser L."/>
            <person name="Kyrpides N.C."/>
            <person name="Ivanova N.N."/>
            <person name="Pagani I."/>
            <person name="Huntmann M."/>
            <person name="Wei C.L."/>
            <person name="Davenport K.W."/>
            <person name="Daligault H."/>
            <person name="Chain P.S."/>
            <person name="Chen A."/>
            <person name="Mavromatis K."/>
            <person name="Markowitz V."/>
            <person name="Szeto E."/>
            <person name="Mikhailova N."/>
            <person name="Pati A."/>
            <person name="Wagner M."/>
            <person name="Woyke T."/>
            <person name="Ollivier B."/>
            <person name="Klenk H.P."/>
            <person name="Spring S."/>
            <person name="Loy A."/>
        </authorList>
    </citation>
    <scope>NUCLEOTIDE SEQUENCE [LARGE SCALE GENOMIC DNA]</scope>
    <source>
        <strain evidence="2">ATCC 19365 / DSM 765 / NCIMB 8382 / VKM B-1628</strain>
    </source>
</reference>
<dbReference type="AlphaFoldDB" id="G7WAI1"/>
<gene>
    <name evidence="1" type="ordered locus">Desor_1075</name>
</gene>
<protein>
    <submittedName>
        <fullName evidence="1">Stage V sporulation protein AD</fullName>
    </submittedName>
</protein>
<dbReference type="PIRSF" id="PIRSF011570">
    <property type="entry name" value="SpoVAD"/>
    <property type="match status" value="1"/>
</dbReference>
<dbReference type="STRING" id="768706.Desor_1075"/>
<reference evidence="2" key="1">
    <citation type="submission" date="2011-11" db="EMBL/GenBank/DDBJ databases">
        <title>Complete sequence of Desulfosporosinus orientis DSM 765.</title>
        <authorList>
            <person name="Lucas S."/>
            <person name="Han J."/>
            <person name="Lapidus A."/>
            <person name="Cheng J.-F."/>
            <person name="Goodwin L."/>
            <person name="Pitluck S."/>
            <person name="Peters L."/>
            <person name="Ovchinnikova G."/>
            <person name="Teshima H."/>
            <person name="Detter J.C."/>
            <person name="Han C."/>
            <person name="Tapia R."/>
            <person name="Land M."/>
            <person name="Hauser L."/>
            <person name="Kyrpides N."/>
            <person name="Ivanova N."/>
            <person name="Pagani I."/>
            <person name="Pester M."/>
            <person name="Spring S."/>
            <person name="Ollivier B."/>
            <person name="Rattei T."/>
            <person name="Klenk H.-P."/>
            <person name="Wagner M."/>
            <person name="Loy A."/>
            <person name="Woyke T."/>
        </authorList>
    </citation>
    <scope>NUCLEOTIDE SEQUENCE [LARGE SCALE GENOMIC DNA]</scope>
    <source>
        <strain evidence="2">ATCC 19365 / DSM 765 / NCIMB 8382 / VKM B-1628</strain>
    </source>
</reference>
<dbReference type="InterPro" id="IPR010894">
    <property type="entry name" value="SpoVAD"/>
</dbReference>
<dbReference type="Proteomes" id="UP000006346">
    <property type="component" value="Chromosome"/>
</dbReference>
<proteinExistence type="predicted"/>
<evidence type="ECO:0000313" key="2">
    <source>
        <dbReference type="Proteomes" id="UP000006346"/>
    </source>
</evidence>
<evidence type="ECO:0000313" key="1">
    <source>
        <dbReference type="EMBL" id="AET66749.1"/>
    </source>
</evidence>
<dbReference type="HOGENOM" id="CLU_048574_0_0_9"/>
<sequence>MILTLNGDELKMNLKRVGNQTMVFANPPVILASYSVVGPKEGQGPLGQSFHTVWEDGLHGEKSWEVAESKMLQAAMQGAIDQISFPKEQIDFMLAGDLLNQIISANYAARQLALPFIGIYGACSTMALGMALGSMLIDGGFARNVLVGASSHHDTAERQYRLPTEQGAQRAMSSQWTVTGAGSVLLGQFGQGPRITSATIGRVIDYAIKDVNNMGAAMAPAVADTILNHFLDMQLKPADYNLIASGDLGRIGLGLACELLKQSGMDIGTSFTDCGVMIYDESQDVHSGASGCGCSAVVFAGDIMQRIKAGELKKVMLVGSGALHSPTSALQGESIPGIGHAVVIEG</sequence>
<keyword evidence="2" id="KW-1185">Reference proteome</keyword>
<dbReference type="NCBIfam" id="NF006160">
    <property type="entry name" value="PRK08304.1"/>
    <property type="match status" value="1"/>
</dbReference>
<accession>G7WAI1</accession>
<dbReference type="InterPro" id="IPR016039">
    <property type="entry name" value="Thiolase-like"/>
</dbReference>
<dbReference type="eggNOG" id="COG0332">
    <property type="taxonomic scope" value="Bacteria"/>
</dbReference>
<dbReference type="Gene3D" id="3.40.47.40">
    <property type="entry name" value="Stage V sporulation protein AD"/>
    <property type="match status" value="1"/>
</dbReference>
<dbReference type="InterPro" id="IPR038369">
    <property type="entry name" value="SpoVAD_sf"/>
</dbReference>
<name>G7WAI1_DESOD</name>
<organism evidence="1 2">
    <name type="scientific">Desulfosporosinus orientis (strain ATCC 19365 / DSM 765 / NCIMB 8382 / VKM B-1628 / Singapore I)</name>
    <name type="common">Desulfotomaculum orientis</name>
    <dbReference type="NCBI Taxonomy" id="768706"/>
    <lineage>
        <taxon>Bacteria</taxon>
        <taxon>Bacillati</taxon>
        <taxon>Bacillota</taxon>
        <taxon>Clostridia</taxon>
        <taxon>Eubacteriales</taxon>
        <taxon>Desulfitobacteriaceae</taxon>
        <taxon>Desulfosporosinus</taxon>
    </lineage>
</organism>
<dbReference type="PATRIC" id="fig|768706.3.peg.1050"/>
<dbReference type="GO" id="GO:0016746">
    <property type="term" value="F:acyltransferase activity"/>
    <property type="evidence" value="ECO:0007669"/>
    <property type="project" value="InterPro"/>
</dbReference>
<dbReference type="KEGG" id="dor:Desor_1075"/>
<dbReference type="NCBIfam" id="TIGR02845">
    <property type="entry name" value="spore_V_AD"/>
    <property type="match status" value="1"/>
</dbReference>
<dbReference type="SUPFAM" id="SSF53901">
    <property type="entry name" value="Thiolase-like"/>
    <property type="match status" value="1"/>
</dbReference>